<organism evidence="2 3">
    <name type="scientific">Willisornis vidua</name>
    <name type="common">Xingu scale-backed antbird</name>
    <dbReference type="NCBI Taxonomy" id="1566151"/>
    <lineage>
        <taxon>Eukaryota</taxon>
        <taxon>Metazoa</taxon>
        <taxon>Chordata</taxon>
        <taxon>Craniata</taxon>
        <taxon>Vertebrata</taxon>
        <taxon>Euteleostomi</taxon>
        <taxon>Archelosauria</taxon>
        <taxon>Archosauria</taxon>
        <taxon>Dinosauria</taxon>
        <taxon>Saurischia</taxon>
        <taxon>Theropoda</taxon>
        <taxon>Coelurosauria</taxon>
        <taxon>Aves</taxon>
        <taxon>Neognathae</taxon>
        <taxon>Neoaves</taxon>
        <taxon>Telluraves</taxon>
        <taxon>Australaves</taxon>
        <taxon>Passeriformes</taxon>
        <taxon>Thamnophilidae</taxon>
        <taxon>Willisornis</taxon>
    </lineage>
</organism>
<reference evidence="2" key="1">
    <citation type="submission" date="2019-10" db="EMBL/GenBank/DDBJ databases">
        <authorList>
            <person name="Soares A.E.R."/>
            <person name="Aleixo A."/>
            <person name="Schneider P."/>
            <person name="Miyaki C.Y."/>
            <person name="Schneider M.P."/>
            <person name="Mello C."/>
            <person name="Vasconcelos A.T.R."/>
        </authorList>
    </citation>
    <scope>NUCLEOTIDE SEQUENCE</scope>
    <source>
        <tissue evidence="2">Muscle</tissue>
    </source>
</reference>
<evidence type="ECO:0000313" key="2">
    <source>
        <dbReference type="EMBL" id="KAJ7421340.1"/>
    </source>
</evidence>
<evidence type="ECO:0000313" key="3">
    <source>
        <dbReference type="Proteomes" id="UP001145742"/>
    </source>
</evidence>
<feature type="domain" description="DUF4708" evidence="1">
    <location>
        <begin position="86"/>
        <end position="157"/>
    </location>
</feature>
<dbReference type="Pfam" id="PF15813">
    <property type="entry name" value="DUF4708"/>
    <property type="match status" value="1"/>
</dbReference>
<dbReference type="PANTHER" id="PTHR28495">
    <property type="entry name" value="HYPOTHETICAL PROTEIN LOC100359752"/>
    <property type="match status" value="1"/>
</dbReference>
<dbReference type="InterPro" id="IPR031643">
    <property type="entry name" value="DUF4708"/>
</dbReference>
<dbReference type="Proteomes" id="UP001145742">
    <property type="component" value="Unassembled WGS sequence"/>
</dbReference>
<comment type="caution">
    <text evidence="2">The sequence shown here is derived from an EMBL/GenBank/DDBJ whole genome shotgun (WGS) entry which is preliminary data.</text>
</comment>
<accession>A0ABQ9DGX3</accession>
<name>A0ABQ9DGX3_9PASS</name>
<evidence type="ECO:0000259" key="1">
    <source>
        <dbReference type="Pfam" id="PF15813"/>
    </source>
</evidence>
<protein>
    <recommendedName>
        <fullName evidence="1">DUF4708 domain-containing protein</fullName>
    </recommendedName>
</protein>
<dbReference type="PANTHER" id="PTHR28495:SF1">
    <property type="entry name" value="GENE, 17266-RELATED"/>
    <property type="match status" value="1"/>
</dbReference>
<keyword evidence="3" id="KW-1185">Reference proteome</keyword>
<gene>
    <name evidence="2" type="ORF">WISP_43287</name>
</gene>
<dbReference type="EMBL" id="WHWB01033218">
    <property type="protein sequence ID" value="KAJ7421340.1"/>
    <property type="molecule type" value="Genomic_DNA"/>
</dbReference>
<sequence>MDTLWRDYRLDWVRSGVFRGIKFTQCNLSPVLKAGSYRWMFCILCVCGGWLQTCSLNVPPPPSDPASLTIPFYKSGICQAYVERQGATLGDFDIAANTIKLFDSNENTVIHQHSILSNWCYVLPSMKMGQIINISHIIPPESPFRSYKDFQMHWKSLMIAENKYLTCETLTSKMTLSVKESNMEASVKKGCARRRQAKIVEAIQPGEEKALGRPQSNFQYPKGDYEKAGEGLFTRVCSDRTRSNDFKLAEGVFRLDIIRRKFFTVRVVRHWNCLPREAVDAPSLEEFKDGFDGTLSNLV</sequence>
<proteinExistence type="predicted"/>